<gene>
    <name evidence="2" type="ORF">GCM10022286_05140</name>
</gene>
<proteinExistence type="predicted"/>
<organism evidence="2 3">
    <name type="scientific">Gryllotalpicola daejeonensis</name>
    <dbReference type="NCBI Taxonomy" id="993087"/>
    <lineage>
        <taxon>Bacteria</taxon>
        <taxon>Bacillati</taxon>
        <taxon>Actinomycetota</taxon>
        <taxon>Actinomycetes</taxon>
        <taxon>Micrococcales</taxon>
        <taxon>Microbacteriaceae</taxon>
        <taxon>Gryllotalpicola</taxon>
    </lineage>
</organism>
<evidence type="ECO:0000313" key="3">
    <source>
        <dbReference type="Proteomes" id="UP001415169"/>
    </source>
</evidence>
<evidence type="ECO:0008006" key="4">
    <source>
        <dbReference type="Google" id="ProtNLM"/>
    </source>
</evidence>
<protein>
    <recommendedName>
        <fullName evidence="4">SPOR domain-containing protein</fullName>
    </recommendedName>
</protein>
<evidence type="ECO:0000256" key="1">
    <source>
        <dbReference type="SAM" id="MobiDB-lite"/>
    </source>
</evidence>
<dbReference type="EMBL" id="BAABBV010000001">
    <property type="protein sequence ID" value="GAA4155755.1"/>
    <property type="molecule type" value="Genomic_DNA"/>
</dbReference>
<reference evidence="2" key="2">
    <citation type="submission" date="2023-12" db="EMBL/GenBank/DDBJ databases">
        <authorList>
            <person name="Sun Q."/>
            <person name="Inoue M."/>
        </authorList>
    </citation>
    <scope>NUCLEOTIDE SEQUENCE</scope>
    <source>
        <strain evidence="2">JCM 17590</strain>
    </source>
</reference>
<sequence>MSDAPEPGIEKKWWYNDKTGAVEQGFVSPALQRIGPFNTREEAEHALDKLRENSAKWAEEDAAEDR</sequence>
<reference evidence="2" key="1">
    <citation type="journal article" date="2014" name="Int. J. Syst. Evol. Microbiol.">
        <title>Complete genome of a new Firmicutes species belonging to the dominant human colonic microbiota ('Ruminococcus bicirculans') reveals two chromosomes and a selective capacity to utilize plant glucans.</title>
        <authorList>
            <consortium name="NISC Comparative Sequencing Program"/>
            <person name="Wegmann U."/>
            <person name="Louis P."/>
            <person name="Goesmann A."/>
            <person name="Henrissat B."/>
            <person name="Duncan S.H."/>
            <person name="Flint H.J."/>
        </authorList>
    </citation>
    <scope>NUCLEOTIDE SEQUENCE</scope>
    <source>
        <strain evidence="2">JCM 17590</strain>
    </source>
</reference>
<accession>A0ABP7ZF76</accession>
<feature type="region of interest" description="Disordered" evidence="1">
    <location>
        <begin position="44"/>
        <end position="66"/>
    </location>
</feature>
<dbReference type="RefSeq" id="WP_344790173.1">
    <property type="nucleotide sequence ID" value="NZ_BAABBV010000001.1"/>
</dbReference>
<evidence type="ECO:0000313" key="2">
    <source>
        <dbReference type="EMBL" id="GAA4155755.1"/>
    </source>
</evidence>
<name>A0ABP7ZF76_9MICO</name>
<comment type="caution">
    <text evidence="2">The sequence shown here is derived from an EMBL/GenBank/DDBJ whole genome shotgun (WGS) entry which is preliminary data.</text>
</comment>
<dbReference type="Proteomes" id="UP001415169">
    <property type="component" value="Unassembled WGS sequence"/>
</dbReference>
<keyword evidence="3" id="KW-1185">Reference proteome</keyword>